<dbReference type="EMBL" id="KX883743">
    <property type="protein sequence ID" value="APG77544.1"/>
    <property type="molecule type" value="Genomic_RNA"/>
</dbReference>
<dbReference type="SUPFAM" id="SSF88633">
    <property type="entry name" value="Positive stranded ssRNA viruses"/>
    <property type="match status" value="1"/>
</dbReference>
<feature type="compositionally biased region" description="Basic and acidic residues" evidence="7">
    <location>
        <begin position="1"/>
        <end position="11"/>
    </location>
</feature>
<sequence length="392" mass="42507">MDSKTASDNKQKVTVNEQSSSNSTPFKSNVSPLVKDVQMHKSYGGTQKIEDGVHGSGIVAGGTSANSVYYFRTPKTDIALTTGDTPGKPLYTVNLDIDIDPTVQALAKQFQTYRFKALKLELVCNSPFGTASGSVVVGHVPDPSNTLPSTAKDALALATRLTGSRVVTPRDSSTIEPNLGAEFKWCKKATYPRAESFGQMFVIVRQAPGMDSVAQWNLTISGTVEFLGATVNSDTTTVVEDIPSTDFETSKISIAKIDGHNDWFIGLPVKGVNKSGLAQFTQTFRIELVLTDDSKDEEYYSFLIASGDILKEQNQTGGFWLLIPTAIRDSTNLNSPVLKSATLSPTPARLYYTAAQAKLTSKFFNHINTAEAVKPTPHYQPMRPMTAIFSPI</sequence>
<feature type="compositionally biased region" description="Polar residues" evidence="7">
    <location>
        <begin position="12"/>
        <end position="31"/>
    </location>
</feature>
<evidence type="ECO:0000313" key="9">
    <source>
        <dbReference type="EMBL" id="APG77544.1"/>
    </source>
</evidence>
<evidence type="ECO:0000256" key="2">
    <source>
        <dbReference type="ARBA" id="ARBA00007446"/>
    </source>
</evidence>
<reference evidence="9" key="1">
    <citation type="journal article" date="2016" name="Nature">
        <title>Redefining the invertebrate RNA virosphere.</title>
        <authorList>
            <person name="Shi M."/>
            <person name="Lin X.D."/>
            <person name="Tian J.H."/>
            <person name="Chen L.J."/>
            <person name="Chen X."/>
            <person name="Li C.X."/>
            <person name="Qin X.C."/>
            <person name="Li J."/>
            <person name="Cao J.P."/>
            <person name="Eden J.S."/>
            <person name="Buchmann J."/>
            <person name="Wang W."/>
            <person name="Xu J."/>
            <person name="Holmes E.C."/>
            <person name="Zhang Y.Z."/>
        </authorList>
    </citation>
    <scope>NUCLEOTIDE SEQUENCE</scope>
    <source>
        <strain evidence="9">BHBJDX18438</strain>
    </source>
</reference>
<protein>
    <recommendedName>
        <fullName evidence="3">Capsid protein</fullName>
    </recommendedName>
</protein>
<evidence type="ECO:0000256" key="6">
    <source>
        <dbReference type="ARBA" id="ARBA00023060"/>
    </source>
</evidence>
<dbReference type="InterPro" id="IPR029053">
    <property type="entry name" value="Viral_coat"/>
</dbReference>
<feature type="domain" description="Icosahedral viral capsid protein S" evidence="8">
    <location>
        <begin position="99"/>
        <end position="164"/>
    </location>
</feature>
<name>A0A1L3KJJ4_9VIRU</name>
<evidence type="ECO:0000256" key="1">
    <source>
        <dbReference type="ARBA" id="ARBA00004328"/>
    </source>
</evidence>
<evidence type="ECO:0000256" key="5">
    <source>
        <dbReference type="ARBA" id="ARBA00022844"/>
    </source>
</evidence>
<evidence type="ECO:0000256" key="7">
    <source>
        <dbReference type="SAM" id="MobiDB-lite"/>
    </source>
</evidence>
<dbReference type="GO" id="GO:0005198">
    <property type="term" value="F:structural molecule activity"/>
    <property type="evidence" value="ECO:0007669"/>
    <property type="project" value="InterPro"/>
</dbReference>
<dbReference type="GO" id="GO:0039617">
    <property type="term" value="C:T=3 icosahedral viral capsid"/>
    <property type="evidence" value="ECO:0007669"/>
    <property type="project" value="UniProtKB-KW"/>
</dbReference>
<feature type="region of interest" description="Disordered" evidence="7">
    <location>
        <begin position="1"/>
        <end position="31"/>
    </location>
</feature>
<comment type="subcellular location">
    <subcellularLocation>
        <location evidence="1">Virion</location>
    </subcellularLocation>
</comment>
<dbReference type="Gene3D" id="2.60.120.20">
    <property type="match status" value="1"/>
</dbReference>
<evidence type="ECO:0000259" key="8">
    <source>
        <dbReference type="Pfam" id="PF00729"/>
    </source>
</evidence>
<evidence type="ECO:0000256" key="4">
    <source>
        <dbReference type="ARBA" id="ARBA00022561"/>
    </source>
</evidence>
<evidence type="ECO:0000256" key="3">
    <source>
        <dbReference type="ARBA" id="ARBA00018091"/>
    </source>
</evidence>
<keyword evidence="5" id="KW-0946">Virion</keyword>
<dbReference type="InterPro" id="IPR000937">
    <property type="entry name" value="Capsid_prot_S-dom_vir"/>
</dbReference>
<keyword evidence="6" id="KW-1142">T=3 icosahedral capsid protein</keyword>
<organism evidence="9">
    <name type="scientific">Beihai hepe-like virus 7</name>
    <dbReference type="NCBI Taxonomy" id="1922384"/>
    <lineage>
        <taxon>Viruses</taxon>
        <taxon>Riboviria</taxon>
    </lineage>
</organism>
<keyword evidence="4" id="KW-0167">Capsid protein</keyword>
<accession>A0A1L3KJJ4</accession>
<dbReference type="Pfam" id="PF00729">
    <property type="entry name" value="Viral_coat"/>
    <property type="match status" value="1"/>
</dbReference>
<proteinExistence type="inferred from homology"/>
<comment type="similarity">
    <text evidence="2">Belongs to the icosahedral plant coat protein family.</text>
</comment>